<evidence type="ECO:0000313" key="2">
    <source>
        <dbReference type="Proteomes" id="UP000006265"/>
    </source>
</evidence>
<gene>
    <name evidence="1" type="ORF">C731_1199</name>
</gene>
<dbReference type="Proteomes" id="UP000006265">
    <property type="component" value="Unassembled WGS sequence"/>
</dbReference>
<protein>
    <submittedName>
        <fullName evidence="1">Uncharacterized protein</fullName>
    </submittedName>
</protein>
<accession>K5BGJ6</accession>
<name>K5BGJ6_MYCHD</name>
<organism evidence="1 2">
    <name type="scientific">Mycolicibacterium hassiacum (strain DSM 44199 / CIP 105218 / JCM 12690 / 3849)</name>
    <name type="common">Mycobacterium hassiacum</name>
    <dbReference type="NCBI Taxonomy" id="1122247"/>
    <lineage>
        <taxon>Bacteria</taxon>
        <taxon>Bacillati</taxon>
        <taxon>Actinomycetota</taxon>
        <taxon>Actinomycetes</taxon>
        <taxon>Mycobacteriales</taxon>
        <taxon>Mycobacteriaceae</taxon>
        <taxon>Mycolicibacterium</taxon>
    </lineage>
</organism>
<dbReference type="AlphaFoldDB" id="K5BGJ6"/>
<proteinExistence type="predicted"/>
<sequence length="38" mass="3969">MERTRAAATGVVITGNTMNLVCRTVDGNAAGVVEIFET</sequence>
<keyword evidence="2" id="KW-1185">Reference proteome</keyword>
<comment type="caution">
    <text evidence="1">The sequence shown here is derived from an EMBL/GenBank/DDBJ whole genome shotgun (WGS) entry which is preliminary data.</text>
</comment>
<dbReference type="EMBL" id="AMRA01000028">
    <property type="protein sequence ID" value="EKF24827.1"/>
    <property type="molecule type" value="Genomic_DNA"/>
</dbReference>
<reference evidence="1 2" key="1">
    <citation type="journal article" date="2012" name="J. Bacteriol.">
        <title>Genome sequence of Mycobacterium hassiacum DSM 44199, a rare source of heat-stable mycobacterial proteins.</title>
        <authorList>
            <person name="Tiago I."/>
            <person name="Maranha A."/>
            <person name="Mendes V."/>
            <person name="Alarico S."/>
            <person name="Moynihan P.J."/>
            <person name="Clarke A.J."/>
            <person name="Macedo-Ribeiro S."/>
            <person name="Pereira P.J."/>
            <person name="Empadinhas N."/>
        </authorList>
    </citation>
    <scope>NUCLEOTIDE SEQUENCE [LARGE SCALE GENOMIC DNA]</scope>
    <source>
        <strain evidence="2">DSM 44199 / CIP 105218 / JCM 12690 / 3849</strain>
    </source>
</reference>
<evidence type="ECO:0000313" key="1">
    <source>
        <dbReference type="EMBL" id="EKF24827.1"/>
    </source>
</evidence>